<proteinExistence type="predicted"/>
<reference evidence="2" key="2">
    <citation type="journal article" date="2015" name="Fish Shellfish Immunol.">
        <title>Early steps in the European eel (Anguilla anguilla)-Vibrio vulnificus interaction in the gills: Role of the RtxA13 toxin.</title>
        <authorList>
            <person name="Callol A."/>
            <person name="Pajuelo D."/>
            <person name="Ebbesson L."/>
            <person name="Teles M."/>
            <person name="MacKenzie S."/>
            <person name="Amaro C."/>
        </authorList>
    </citation>
    <scope>NUCLEOTIDE SEQUENCE</scope>
</reference>
<dbReference type="AlphaFoldDB" id="A0A0E9WD76"/>
<reference evidence="2" key="1">
    <citation type="submission" date="2014-11" db="EMBL/GenBank/DDBJ databases">
        <authorList>
            <person name="Amaro Gonzalez C."/>
        </authorList>
    </citation>
    <scope>NUCLEOTIDE SEQUENCE</scope>
</reference>
<name>A0A0E9WD76_ANGAN</name>
<evidence type="ECO:0000256" key="1">
    <source>
        <dbReference type="SAM" id="MobiDB-lite"/>
    </source>
</evidence>
<dbReference type="EMBL" id="GBXM01020238">
    <property type="protein sequence ID" value="JAH88339.1"/>
    <property type="molecule type" value="Transcribed_RNA"/>
</dbReference>
<protein>
    <submittedName>
        <fullName evidence="2">Uncharacterized protein</fullName>
    </submittedName>
</protein>
<evidence type="ECO:0000313" key="2">
    <source>
        <dbReference type="EMBL" id="JAH88339.1"/>
    </source>
</evidence>
<organism evidence="2">
    <name type="scientific">Anguilla anguilla</name>
    <name type="common">European freshwater eel</name>
    <name type="synonym">Muraena anguilla</name>
    <dbReference type="NCBI Taxonomy" id="7936"/>
    <lineage>
        <taxon>Eukaryota</taxon>
        <taxon>Metazoa</taxon>
        <taxon>Chordata</taxon>
        <taxon>Craniata</taxon>
        <taxon>Vertebrata</taxon>
        <taxon>Euteleostomi</taxon>
        <taxon>Actinopterygii</taxon>
        <taxon>Neopterygii</taxon>
        <taxon>Teleostei</taxon>
        <taxon>Anguilliformes</taxon>
        <taxon>Anguillidae</taxon>
        <taxon>Anguilla</taxon>
    </lineage>
</organism>
<feature type="compositionally biased region" description="Basic and acidic residues" evidence="1">
    <location>
        <begin position="55"/>
        <end position="67"/>
    </location>
</feature>
<accession>A0A0E9WD76</accession>
<feature type="compositionally biased region" description="Basic and acidic residues" evidence="1">
    <location>
        <begin position="37"/>
        <end position="47"/>
    </location>
</feature>
<feature type="region of interest" description="Disordered" evidence="1">
    <location>
        <begin position="19"/>
        <end position="67"/>
    </location>
</feature>
<feature type="compositionally biased region" description="Basic and acidic residues" evidence="1">
    <location>
        <begin position="19"/>
        <end position="29"/>
    </location>
</feature>
<sequence>MATKPKNRFLFVLSPWLPVKEDPKQEPHGRVLSKFSPKADQRPHQLDSRTTGSELGEHWSKPPDRPA</sequence>